<protein>
    <recommendedName>
        <fullName evidence="2">Negative regulator of flagellin synthesis</fullName>
    </recommendedName>
    <alternativeName>
        <fullName evidence="8">Anti-sigma-28 factor</fullName>
    </alternativeName>
</protein>
<evidence type="ECO:0000259" key="9">
    <source>
        <dbReference type="Pfam" id="PF04316"/>
    </source>
</evidence>
<keyword evidence="6" id="KW-0804">Transcription</keyword>
<comment type="function">
    <text evidence="7">Responsible for the coupling of flagellin expression to flagellar assembly by preventing expression of the flagellin genes when a component of the middle class of proteins is defective. It negatively regulates flagellar genes by inhibiting the activity of FliA by directly binding to FliA.</text>
</comment>
<dbReference type="Pfam" id="PF04316">
    <property type="entry name" value="FlgM"/>
    <property type="match status" value="1"/>
</dbReference>
<dbReference type="AlphaFoldDB" id="A0A0W0ZKX3"/>
<dbReference type="EMBL" id="LNYU01000005">
    <property type="protein sequence ID" value="KTD69745.1"/>
    <property type="molecule type" value="Genomic_DNA"/>
</dbReference>
<evidence type="ECO:0000256" key="5">
    <source>
        <dbReference type="ARBA" id="ARBA00023015"/>
    </source>
</evidence>
<dbReference type="STRING" id="45074.Lsan_0193"/>
<evidence type="ECO:0000256" key="2">
    <source>
        <dbReference type="ARBA" id="ARBA00017823"/>
    </source>
</evidence>
<keyword evidence="3" id="KW-0678">Repressor</keyword>
<dbReference type="SUPFAM" id="SSF101498">
    <property type="entry name" value="Anti-sigma factor FlgM"/>
    <property type="match status" value="1"/>
</dbReference>
<dbReference type="NCBIfam" id="TIGR03824">
    <property type="entry name" value="FlgM_jcvi"/>
    <property type="match status" value="1"/>
</dbReference>
<dbReference type="InterPro" id="IPR035890">
    <property type="entry name" value="Anti-sigma-28_factor_FlgM_sf"/>
</dbReference>
<evidence type="ECO:0000313" key="10">
    <source>
        <dbReference type="EMBL" id="KTD69745.1"/>
    </source>
</evidence>
<proteinExistence type="inferred from homology"/>
<dbReference type="RefSeq" id="WP_058512677.1">
    <property type="nucleotide sequence ID" value="NZ_CAAAIH010000018.1"/>
</dbReference>
<sequence>MLNSISDIAPVKTTEVEEHLKKIHEEVKNLVDTPSSRISINETSKQLEAIKNSLKEISEINEARVLYFKAEIALGNYQIDSDKIAMRMLKEPIIVD</sequence>
<feature type="domain" description="Anti-sigma-28 factor FlgM C-terminal" evidence="9">
    <location>
        <begin position="37"/>
        <end position="90"/>
    </location>
</feature>
<keyword evidence="11" id="KW-1185">Reference proteome</keyword>
<evidence type="ECO:0000256" key="3">
    <source>
        <dbReference type="ARBA" id="ARBA00022491"/>
    </source>
</evidence>
<gene>
    <name evidence="10" type="ORF">Lsan_0193</name>
</gene>
<dbReference type="GO" id="GO:0044781">
    <property type="term" value="P:bacterial-type flagellum organization"/>
    <property type="evidence" value="ECO:0007669"/>
    <property type="project" value="UniProtKB-KW"/>
</dbReference>
<keyword evidence="5" id="KW-0805">Transcription regulation</keyword>
<name>A0A0W0ZKX3_9GAMM</name>
<comment type="similarity">
    <text evidence="1">Belongs to the FlgM family.</text>
</comment>
<evidence type="ECO:0000313" key="11">
    <source>
        <dbReference type="Proteomes" id="UP000054703"/>
    </source>
</evidence>
<dbReference type="PATRIC" id="fig|45074.5.peg.209"/>
<dbReference type="OrthoDB" id="5738369at2"/>
<keyword evidence="4" id="KW-1005">Bacterial flagellum biogenesis</keyword>
<dbReference type="InterPro" id="IPR031316">
    <property type="entry name" value="FlgM_C"/>
</dbReference>
<organism evidence="10 11">
    <name type="scientific">Legionella santicrucis</name>
    <dbReference type="NCBI Taxonomy" id="45074"/>
    <lineage>
        <taxon>Bacteria</taxon>
        <taxon>Pseudomonadati</taxon>
        <taxon>Pseudomonadota</taxon>
        <taxon>Gammaproteobacteria</taxon>
        <taxon>Legionellales</taxon>
        <taxon>Legionellaceae</taxon>
        <taxon>Legionella</taxon>
    </lineage>
</organism>
<comment type="caution">
    <text evidence="10">The sequence shown here is derived from an EMBL/GenBank/DDBJ whole genome shotgun (WGS) entry which is preliminary data.</text>
</comment>
<dbReference type="InterPro" id="IPR007412">
    <property type="entry name" value="FlgM"/>
</dbReference>
<evidence type="ECO:0000256" key="4">
    <source>
        <dbReference type="ARBA" id="ARBA00022795"/>
    </source>
</evidence>
<dbReference type="GO" id="GO:0045892">
    <property type="term" value="P:negative regulation of DNA-templated transcription"/>
    <property type="evidence" value="ECO:0007669"/>
    <property type="project" value="InterPro"/>
</dbReference>
<reference evidence="10 11" key="1">
    <citation type="submission" date="2015-11" db="EMBL/GenBank/DDBJ databases">
        <title>Genomic analysis of 38 Legionella species identifies large and diverse effector repertoires.</title>
        <authorList>
            <person name="Burstein D."/>
            <person name="Amaro F."/>
            <person name="Zusman T."/>
            <person name="Lifshitz Z."/>
            <person name="Cohen O."/>
            <person name="Gilbert J.A."/>
            <person name="Pupko T."/>
            <person name="Shuman H.A."/>
            <person name="Segal G."/>
        </authorList>
    </citation>
    <scope>NUCLEOTIDE SEQUENCE [LARGE SCALE GENOMIC DNA]</scope>
    <source>
        <strain evidence="10 11">SC-63-C7</strain>
    </source>
</reference>
<evidence type="ECO:0000256" key="1">
    <source>
        <dbReference type="ARBA" id="ARBA00005322"/>
    </source>
</evidence>
<accession>A0A0W0ZKX3</accession>
<evidence type="ECO:0000256" key="8">
    <source>
        <dbReference type="ARBA" id="ARBA00030117"/>
    </source>
</evidence>
<dbReference type="Proteomes" id="UP000054703">
    <property type="component" value="Unassembled WGS sequence"/>
</dbReference>
<evidence type="ECO:0000256" key="7">
    <source>
        <dbReference type="ARBA" id="ARBA00024739"/>
    </source>
</evidence>
<evidence type="ECO:0000256" key="6">
    <source>
        <dbReference type="ARBA" id="ARBA00023163"/>
    </source>
</evidence>